<reference evidence="7 8" key="1">
    <citation type="submission" date="2024-03" db="EMBL/GenBank/DDBJ databases">
        <title>High-quality draft genome sequence of Oceanobacter sp. wDCs-4.</title>
        <authorList>
            <person name="Dong C."/>
        </authorList>
    </citation>
    <scope>NUCLEOTIDE SEQUENCE [LARGE SCALE GENOMIC DNA]</scope>
    <source>
        <strain evidence="8">wDCs-4</strain>
    </source>
</reference>
<evidence type="ECO:0000256" key="1">
    <source>
        <dbReference type="ARBA" id="ARBA00004141"/>
    </source>
</evidence>
<dbReference type="InterPro" id="IPR044644">
    <property type="entry name" value="DinF-like"/>
</dbReference>
<feature type="transmembrane region" description="Helical" evidence="6">
    <location>
        <begin position="135"/>
        <end position="158"/>
    </location>
</feature>
<keyword evidence="8" id="KW-1185">Reference proteome</keyword>
<evidence type="ECO:0000313" key="7">
    <source>
        <dbReference type="EMBL" id="MFK4753618.1"/>
    </source>
</evidence>
<protein>
    <submittedName>
        <fullName evidence="7">MATE family efflux transporter</fullName>
    </submittedName>
</protein>
<feature type="transmembrane region" description="Helical" evidence="6">
    <location>
        <begin position="21"/>
        <end position="44"/>
    </location>
</feature>
<dbReference type="Proteomes" id="UP001620597">
    <property type="component" value="Unassembled WGS sequence"/>
</dbReference>
<comment type="subcellular location">
    <subcellularLocation>
        <location evidence="1">Membrane</location>
        <topology evidence="1">Multi-pass membrane protein</topology>
    </subcellularLocation>
</comment>
<evidence type="ECO:0000256" key="4">
    <source>
        <dbReference type="ARBA" id="ARBA00022989"/>
    </source>
</evidence>
<gene>
    <name evidence="7" type="ORF">WG929_14475</name>
</gene>
<dbReference type="EMBL" id="JBBKTX010000018">
    <property type="protein sequence ID" value="MFK4753618.1"/>
    <property type="molecule type" value="Genomic_DNA"/>
</dbReference>
<dbReference type="PANTHER" id="PTHR42893">
    <property type="entry name" value="PROTEIN DETOXIFICATION 44, CHLOROPLASTIC-RELATED"/>
    <property type="match status" value="1"/>
</dbReference>
<dbReference type="RefSeq" id="WP_416206640.1">
    <property type="nucleotide sequence ID" value="NZ_JBBKTX010000018.1"/>
</dbReference>
<organism evidence="7 8">
    <name type="scientific">Oceanobacter antarcticus</name>
    <dbReference type="NCBI Taxonomy" id="3133425"/>
    <lineage>
        <taxon>Bacteria</taxon>
        <taxon>Pseudomonadati</taxon>
        <taxon>Pseudomonadota</taxon>
        <taxon>Gammaproteobacteria</taxon>
        <taxon>Oceanospirillales</taxon>
        <taxon>Oceanospirillaceae</taxon>
        <taxon>Oceanobacter</taxon>
    </lineage>
</organism>
<evidence type="ECO:0000256" key="5">
    <source>
        <dbReference type="ARBA" id="ARBA00023136"/>
    </source>
</evidence>
<keyword evidence="3 6" id="KW-0812">Transmembrane</keyword>
<evidence type="ECO:0000313" key="8">
    <source>
        <dbReference type="Proteomes" id="UP001620597"/>
    </source>
</evidence>
<sequence length="474" mass="51757">MSFTSAVPAPGWAATQGRILAIAWPVMLSNITVPLLGLVDSAILGHLPDAAYLGAVSIGAQLFTLLCWSFGFLRMGTTALTARSCSAAEQTGVLGHAFWLALPLSAIIGCAGWLLLPQVIPWMGATQAVSDGAQLYLSIRVISVPAVFAQYALLGWFIGRGQTRVPLIIMTITNLANGGLDALFVYGMDMTTDGVALGSVIADYLGLATGLWFVWRLQANVETPADQHNLIHTVLQRWHRRPSWQQLQPMIRINRQLFVRTLTLLLVFAFFNAQGARQGELILAANSLMITLLLLISNALDGIAHAAESLTGQALAQTGQTAHQRRSRDAIERLSVNVQRIIIITGVNSLTLAILLSLIFTAAGNWLWPLFTNNPALLPLLDEYQIWLIGLPLVGFWSYWLDGLCIGAGAASTMRNAMLTAALLVFMPLWWLTSELGNTGLWLSFYAFLLARAVFVMRFTRQLYCEPVSFAPEH</sequence>
<feature type="transmembrane region" description="Helical" evidence="6">
    <location>
        <begin position="281"/>
        <end position="300"/>
    </location>
</feature>
<feature type="transmembrane region" description="Helical" evidence="6">
    <location>
        <begin position="384"/>
        <end position="401"/>
    </location>
</feature>
<feature type="transmembrane region" description="Helical" evidence="6">
    <location>
        <begin position="165"/>
        <end position="188"/>
    </location>
</feature>
<feature type="transmembrane region" description="Helical" evidence="6">
    <location>
        <begin position="413"/>
        <end position="433"/>
    </location>
</feature>
<feature type="transmembrane region" description="Helical" evidence="6">
    <location>
        <begin position="439"/>
        <end position="457"/>
    </location>
</feature>
<name>A0ABW8NKW8_9GAMM</name>
<proteinExistence type="inferred from homology"/>
<evidence type="ECO:0000256" key="6">
    <source>
        <dbReference type="SAM" id="Phobius"/>
    </source>
</evidence>
<comment type="similarity">
    <text evidence="2">Belongs to the multi antimicrobial extrusion (MATE) (TC 2.A.66.1) family.</text>
</comment>
<dbReference type="Pfam" id="PF01554">
    <property type="entry name" value="MatE"/>
    <property type="match status" value="1"/>
</dbReference>
<dbReference type="NCBIfam" id="TIGR00797">
    <property type="entry name" value="matE"/>
    <property type="match status" value="1"/>
</dbReference>
<dbReference type="PANTHER" id="PTHR42893:SF46">
    <property type="entry name" value="PROTEIN DETOXIFICATION 44, CHLOROPLASTIC"/>
    <property type="match status" value="1"/>
</dbReference>
<keyword evidence="4 6" id="KW-1133">Transmembrane helix</keyword>
<feature type="transmembrane region" description="Helical" evidence="6">
    <location>
        <begin position="341"/>
        <end position="364"/>
    </location>
</feature>
<evidence type="ECO:0000256" key="3">
    <source>
        <dbReference type="ARBA" id="ARBA00022692"/>
    </source>
</evidence>
<comment type="caution">
    <text evidence="7">The sequence shown here is derived from an EMBL/GenBank/DDBJ whole genome shotgun (WGS) entry which is preliminary data.</text>
</comment>
<feature type="transmembrane region" description="Helical" evidence="6">
    <location>
        <begin position="194"/>
        <end position="215"/>
    </location>
</feature>
<feature type="transmembrane region" description="Helical" evidence="6">
    <location>
        <begin position="93"/>
        <end position="115"/>
    </location>
</feature>
<dbReference type="InterPro" id="IPR002528">
    <property type="entry name" value="MATE_fam"/>
</dbReference>
<feature type="transmembrane region" description="Helical" evidence="6">
    <location>
        <begin position="50"/>
        <end position="73"/>
    </location>
</feature>
<accession>A0ABW8NKW8</accession>
<keyword evidence="5 6" id="KW-0472">Membrane</keyword>
<evidence type="ECO:0000256" key="2">
    <source>
        <dbReference type="ARBA" id="ARBA00010199"/>
    </source>
</evidence>
<dbReference type="CDD" id="cd13136">
    <property type="entry name" value="MATE_DinF_like"/>
    <property type="match status" value="1"/>
</dbReference>
<feature type="transmembrane region" description="Helical" evidence="6">
    <location>
        <begin position="257"/>
        <end position="275"/>
    </location>
</feature>